<keyword evidence="2 5" id="KW-0645">Protease</keyword>
<keyword evidence="8" id="KW-1185">Reference proteome</keyword>
<dbReference type="InterPro" id="IPR015500">
    <property type="entry name" value="Peptidase_S8_subtilisin-rel"/>
</dbReference>
<evidence type="ECO:0000256" key="5">
    <source>
        <dbReference type="PROSITE-ProRule" id="PRU01240"/>
    </source>
</evidence>
<dbReference type="Gene3D" id="3.40.50.200">
    <property type="entry name" value="Peptidase S8/S53 domain"/>
    <property type="match status" value="2"/>
</dbReference>
<dbReference type="GO" id="GO:0004252">
    <property type="term" value="F:serine-type endopeptidase activity"/>
    <property type="evidence" value="ECO:0007669"/>
    <property type="project" value="UniProtKB-UniRule"/>
</dbReference>
<dbReference type="PANTHER" id="PTHR43806">
    <property type="entry name" value="PEPTIDASE S8"/>
    <property type="match status" value="1"/>
</dbReference>
<name>A0A1G7JMN4_9FLAO</name>
<dbReference type="Proteomes" id="UP000182114">
    <property type="component" value="Unassembled WGS sequence"/>
</dbReference>
<keyword evidence="4 5" id="KW-0720">Serine protease</keyword>
<accession>A0A1G7JMN4</accession>
<evidence type="ECO:0000313" key="7">
    <source>
        <dbReference type="EMBL" id="SDF26151.1"/>
    </source>
</evidence>
<dbReference type="SUPFAM" id="SSF52743">
    <property type="entry name" value="Subtilisin-like"/>
    <property type="match status" value="1"/>
</dbReference>
<protein>
    <submittedName>
        <fullName evidence="7">Subtilase family protein</fullName>
    </submittedName>
</protein>
<evidence type="ECO:0000313" key="8">
    <source>
        <dbReference type="Proteomes" id="UP000182114"/>
    </source>
</evidence>
<dbReference type="PROSITE" id="PS51892">
    <property type="entry name" value="SUBTILASE"/>
    <property type="match status" value="1"/>
</dbReference>
<gene>
    <name evidence="7" type="ORF">SAMN04487992_1103</name>
</gene>
<dbReference type="GO" id="GO:0006508">
    <property type="term" value="P:proteolysis"/>
    <property type="evidence" value="ECO:0007669"/>
    <property type="project" value="UniProtKB-KW"/>
</dbReference>
<dbReference type="EMBL" id="FNBD01000010">
    <property type="protein sequence ID" value="SDF26151.1"/>
    <property type="molecule type" value="Genomic_DNA"/>
</dbReference>
<sequence length="560" mass="63749">MKLYFSFFLLLVFYISSCSSNQRVGLKDHLKKSFSENNIKKLNTNAIDNWQFKDVFKDSIPGISLFKIGAKDLASKKKEIVIAVIDMAIQINHEALRNNIWKNLDEIPNNKKDDDNNGYVDDINGWNFLGNKNGTSTEFVNYEYTRIINKYSNIFENSHEEKLKGEEKDLYKTYLKAKKKYNERNQYAQERFENDSVVYDYYIVLQKKIDSIFSNKEFNRPQLDSILQIHKGTEPFEMYIQDFMNMEEYGIKLSDLEEERFKSQERLKKLLNISFNDRELIGDNEDNLADSNYGNSVVDNNTIRMDHGTSVAGVISGVEKALNFDDDSNYLKIMPVVISGYGDENDKDLALAIYYAVDNGASIINISSGKSFSLHENWIKDAIKYAEKKDVLIIHSAGNDNLNLDNPEAKTYPDDASNNGKEFSYNFLTVGASSYKIEQLKLSSSNYGKESVDIFAPGENIQTADSQNGKYKYVSGTSFAAALVSGVSGLLRSYYPNLSAKQIKEIIMSSIMHYNGLIEVENSTKEVVKLSFDQLSKSGGILNFEKAFLQAQLLSQKKLN</sequence>
<dbReference type="InterPro" id="IPR050131">
    <property type="entry name" value="Peptidase_S8_subtilisin-like"/>
</dbReference>
<evidence type="ECO:0000256" key="3">
    <source>
        <dbReference type="ARBA" id="ARBA00022801"/>
    </source>
</evidence>
<evidence type="ECO:0000256" key="1">
    <source>
        <dbReference type="ARBA" id="ARBA00011073"/>
    </source>
</evidence>
<evidence type="ECO:0000259" key="6">
    <source>
        <dbReference type="Pfam" id="PF00082"/>
    </source>
</evidence>
<dbReference type="PRINTS" id="PR00723">
    <property type="entry name" value="SUBTILISIN"/>
</dbReference>
<dbReference type="AlphaFoldDB" id="A0A1G7JMN4"/>
<proteinExistence type="inferred from homology"/>
<dbReference type="PANTHER" id="PTHR43806:SF11">
    <property type="entry name" value="CEREVISIN-RELATED"/>
    <property type="match status" value="1"/>
</dbReference>
<reference evidence="8" key="1">
    <citation type="submission" date="2016-10" db="EMBL/GenBank/DDBJ databases">
        <authorList>
            <person name="Varghese N."/>
            <person name="Submissions S."/>
        </authorList>
    </citation>
    <scope>NUCLEOTIDE SEQUENCE [LARGE SCALE GENOMIC DNA]</scope>
    <source>
        <strain evidence="8">DSM 24729</strain>
    </source>
</reference>
<feature type="active site" description="Charge relay system" evidence="5">
    <location>
        <position position="478"/>
    </location>
</feature>
<organism evidence="7 8">
    <name type="scientific">Cellulophaga baltica</name>
    <dbReference type="NCBI Taxonomy" id="76594"/>
    <lineage>
        <taxon>Bacteria</taxon>
        <taxon>Pseudomonadati</taxon>
        <taxon>Bacteroidota</taxon>
        <taxon>Flavobacteriia</taxon>
        <taxon>Flavobacteriales</taxon>
        <taxon>Flavobacteriaceae</taxon>
        <taxon>Cellulophaga</taxon>
    </lineage>
</organism>
<dbReference type="Pfam" id="PF00082">
    <property type="entry name" value="Peptidase_S8"/>
    <property type="match status" value="1"/>
</dbReference>
<feature type="domain" description="Peptidase S8/S53" evidence="6">
    <location>
        <begin position="78"/>
        <end position="511"/>
    </location>
</feature>
<evidence type="ECO:0000256" key="4">
    <source>
        <dbReference type="ARBA" id="ARBA00022825"/>
    </source>
</evidence>
<dbReference type="RefSeq" id="WP_074538993.1">
    <property type="nucleotide sequence ID" value="NZ_FNBD01000010.1"/>
</dbReference>
<dbReference type="InterPro" id="IPR036852">
    <property type="entry name" value="Peptidase_S8/S53_dom_sf"/>
</dbReference>
<dbReference type="InterPro" id="IPR000209">
    <property type="entry name" value="Peptidase_S8/S53_dom"/>
</dbReference>
<keyword evidence="3 5" id="KW-0378">Hydrolase</keyword>
<feature type="active site" description="Charge relay system" evidence="5">
    <location>
        <position position="307"/>
    </location>
</feature>
<comment type="similarity">
    <text evidence="1 5">Belongs to the peptidase S8 family.</text>
</comment>
<feature type="active site" description="Charge relay system" evidence="5">
    <location>
        <position position="86"/>
    </location>
</feature>
<evidence type="ECO:0000256" key="2">
    <source>
        <dbReference type="ARBA" id="ARBA00022670"/>
    </source>
</evidence>